<sequence length="136" mass="14766">MTNLKTKLGNATWRKYTDLTIDIDGEPIALIIRRAPEGVTTEVLDEARKAGDVDEDGKPTSIGGAMRLLARTIATVLFEPGAVRPLFDRTSDEDLQIIIRAPWLEHVRNDALAAFGAAGAVLEKLKGNSEATPIEQ</sequence>
<protein>
    <recommendedName>
        <fullName evidence="3">Tail assembly chaperone</fullName>
    </recommendedName>
</protein>
<evidence type="ECO:0008006" key="3">
    <source>
        <dbReference type="Google" id="ProtNLM"/>
    </source>
</evidence>
<proteinExistence type="predicted"/>
<name>A0ABY9X1C5_9BACT</name>
<evidence type="ECO:0000313" key="1">
    <source>
        <dbReference type="EMBL" id="WNG49204.1"/>
    </source>
</evidence>
<accession>A0ABY9X1C5</accession>
<dbReference type="RefSeq" id="WP_395806881.1">
    <property type="nucleotide sequence ID" value="NZ_CP043494.1"/>
</dbReference>
<dbReference type="Proteomes" id="UP001611383">
    <property type="component" value="Chromosome"/>
</dbReference>
<keyword evidence="2" id="KW-1185">Reference proteome</keyword>
<reference evidence="1 2" key="1">
    <citation type="submission" date="2019-08" db="EMBL/GenBank/DDBJ databases">
        <title>Archangium and Cystobacter genomes.</title>
        <authorList>
            <person name="Chen I.-C.K."/>
            <person name="Wielgoss S."/>
        </authorList>
    </citation>
    <scope>NUCLEOTIDE SEQUENCE [LARGE SCALE GENOMIC DNA]</scope>
    <source>
        <strain evidence="1 2">Cbm 6</strain>
    </source>
</reference>
<dbReference type="EMBL" id="CP043494">
    <property type="protein sequence ID" value="WNG49204.1"/>
    <property type="molecule type" value="Genomic_DNA"/>
</dbReference>
<organism evidence="1 2">
    <name type="scientific">Archangium minus</name>
    <dbReference type="NCBI Taxonomy" id="83450"/>
    <lineage>
        <taxon>Bacteria</taxon>
        <taxon>Pseudomonadati</taxon>
        <taxon>Myxococcota</taxon>
        <taxon>Myxococcia</taxon>
        <taxon>Myxococcales</taxon>
        <taxon>Cystobacterineae</taxon>
        <taxon>Archangiaceae</taxon>
        <taxon>Archangium</taxon>
    </lineage>
</organism>
<evidence type="ECO:0000313" key="2">
    <source>
        <dbReference type="Proteomes" id="UP001611383"/>
    </source>
</evidence>
<gene>
    <name evidence="1" type="ORF">F0U60_37620</name>
</gene>